<keyword evidence="1" id="KW-0677">Repeat</keyword>
<dbReference type="PROSITE" id="PS00211">
    <property type="entry name" value="ABC_TRANSPORTER_1"/>
    <property type="match status" value="2"/>
</dbReference>
<feature type="coiled-coil region" evidence="4">
    <location>
        <begin position="561"/>
        <end position="621"/>
    </location>
</feature>
<dbReference type="InterPro" id="IPR032781">
    <property type="entry name" value="ABC_tran_Xtn"/>
</dbReference>
<evidence type="ECO:0000256" key="1">
    <source>
        <dbReference type="ARBA" id="ARBA00022737"/>
    </source>
</evidence>
<dbReference type="Proteomes" id="UP000244910">
    <property type="component" value="Chromosome"/>
</dbReference>
<evidence type="ECO:0000313" key="7">
    <source>
        <dbReference type="Proteomes" id="UP000244910"/>
    </source>
</evidence>
<dbReference type="GO" id="GO:0003676">
    <property type="term" value="F:nucleic acid binding"/>
    <property type="evidence" value="ECO:0007669"/>
    <property type="project" value="UniProtKB-ARBA"/>
</dbReference>
<keyword evidence="3 6" id="KW-0067">ATP-binding</keyword>
<dbReference type="InterPro" id="IPR051309">
    <property type="entry name" value="ABCF_ATPase"/>
</dbReference>
<dbReference type="EMBL" id="CP020953">
    <property type="protein sequence ID" value="AWI06023.1"/>
    <property type="molecule type" value="Genomic_DNA"/>
</dbReference>
<accession>A0A2U8DTB4</accession>
<dbReference type="PROSITE" id="PS50893">
    <property type="entry name" value="ABC_TRANSPORTER_2"/>
    <property type="match status" value="2"/>
</dbReference>
<keyword evidence="7" id="KW-1185">Reference proteome</keyword>
<dbReference type="KEGG" id="cdrk:B9W14_16450"/>
<dbReference type="OrthoDB" id="9801441at2"/>
<dbReference type="Pfam" id="PF00005">
    <property type="entry name" value="ABC_tran"/>
    <property type="match status" value="2"/>
</dbReference>
<name>A0A2U8DTB4_9CLOT</name>
<proteinExistence type="predicted"/>
<organism evidence="6 7">
    <name type="scientific">Clostridium drakei</name>
    <dbReference type="NCBI Taxonomy" id="332101"/>
    <lineage>
        <taxon>Bacteria</taxon>
        <taxon>Bacillati</taxon>
        <taxon>Bacillota</taxon>
        <taxon>Clostridia</taxon>
        <taxon>Eubacteriales</taxon>
        <taxon>Clostridiaceae</taxon>
        <taxon>Clostridium</taxon>
    </lineage>
</organism>
<protein>
    <submittedName>
        <fullName evidence="6">ABC transporter ATP-binding protein</fullName>
    </submittedName>
</protein>
<dbReference type="SMART" id="SM00382">
    <property type="entry name" value="AAA"/>
    <property type="match status" value="2"/>
</dbReference>
<feature type="domain" description="ABC transporter" evidence="5">
    <location>
        <begin position="3"/>
        <end position="261"/>
    </location>
</feature>
<evidence type="ECO:0000259" key="5">
    <source>
        <dbReference type="PROSITE" id="PS50893"/>
    </source>
</evidence>
<dbReference type="Pfam" id="PF12848">
    <property type="entry name" value="ABC_tran_Xtn"/>
    <property type="match status" value="1"/>
</dbReference>
<dbReference type="AlphaFoldDB" id="A0A2U8DTB4"/>
<evidence type="ECO:0000256" key="4">
    <source>
        <dbReference type="SAM" id="Coils"/>
    </source>
</evidence>
<evidence type="ECO:0000313" key="6">
    <source>
        <dbReference type="EMBL" id="AWI06023.1"/>
    </source>
</evidence>
<dbReference type="PANTHER" id="PTHR42855">
    <property type="entry name" value="ABC TRANSPORTER ATP-BINDING SUBUNIT"/>
    <property type="match status" value="1"/>
</dbReference>
<evidence type="ECO:0000256" key="3">
    <source>
        <dbReference type="ARBA" id="ARBA00022840"/>
    </source>
</evidence>
<keyword evidence="4" id="KW-0175">Coiled coil</keyword>
<feature type="domain" description="ABC transporter" evidence="5">
    <location>
        <begin position="326"/>
        <end position="541"/>
    </location>
</feature>
<dbReference type="GO" id="GO:0005524">
    <property type="term" value="F:ATP binding"/>
    <property type="evidence" value="ECO:0007669"/>
    <property type="project" value="UniProtKB-KW"/>
</dbReference>
<dbReference type="SUPFAM" id="SSF52540">
    <property type="entry name" value="P-loop containing nucleoside triphosphate hydrolases"/>
    <property type="match status" value="2"/>
</dbReference>
<gene>
    <name evidence="6" type="ORF">B9W14_16450</name>
</gene>
<dbReference type="InterPro" id="IPR027417">
    <property type="entry name" value="P-loop_NTPase"/>
</dbReference>
<reference evidence="7" key="1">
    <citation type="submission" date="2017-04" db="EMBL/GenBank/DDBJ databases">
        <authorList>
            <person name="Song Y."/>
            <person name="Cho B.-K."/>
        </authorList>
    </citation>
    <scope>NUCLEOTIDE SEQUENCE [LARGE SCALE GENOMIC DNA]</scope>
    <source>
        <strain evidence="7">SL1</strain>
    </source>
</reference>
<dbReference type="Gene3D" id="3.40.50.300">
    <property type="entry name" value="P-loop containing nucleotide triphosphate hydrolases"/>
    <property type="match status" value="2"/>
</dbReference>
<evidence type="ECO:0000256" key="2">
    <source>
        <dbReference type="ARBA" id="ARBA00022741"/>
    </source>
</evidence>
<dbReference type="PANTHER" id="PTHR42855:SF2">
    <property type="entry name" value="DRUG RESISTANCE ABC TRANSPORTER,ATP-BINDING PROTEIN"/>
    <property type="match status" value="1"/>
</dbReference>
<dbReference type="FunFam" id="3.40.50.300:FF:000309">
    <property type="entry name" value="ABC transporter ATP-binding protein"/>
    <property type="match status" value="1"/>
</dbReference>
<dbReference type="CDD" id="cd03221">
    <property type="entry name" value="ABCF_EF-3"/>
    <property type="match status" value="2"/>
</dbReference>
<dbReference type="GO" id="GO:0016887">
    <property type="term" value="F:ATP hydrolysis activity"/>
    <property type="evidence" value="ECO:0007669"/>
    <property type="project" value="InterPro"/>
</dbReference>
<dbReference type="RefSeq" id="WP_032076302.1">
    <property type="nucleotide sequence ID" value="NZ_CP020953.1"/>
</dbReference>
<dbReference type="InterPro" id="IPR017871">
    <property type="entry name" value="ABC_transporter-like_CS"/>
</dbReference>
<sequence>MLVKITNGCVAFGANTILSNIDFEINEGEKVALVGRNGCGKTTLLKLISGEYELAKLDNGETSSIITARNITIGYLKQITFEDETFTLEKEVKKAYKEILDIEIRMEKLLSEMESGPNNSAVKKYSELQERYSLLGGYSYKKEYEGAIKQFGFTNEDKSKTLSEFSGGQRTKIAFIKLLLSKPDLLVLDEPTNHLDINSIEWLEEYLKAYKKSVLIVAHDREFLDKIVSSVYEIERGEITKYAGNYSVFAEKKRVQWEIQQKKHIEQQKEIAHLSGLVERFRYKATKAAMAQSKIKQLDRMDVIEAPELADTNSFHADFEPEYQSVQLVLSVKDLDIGYSEKLSTVSLNITRGEKVGIIGGNGLGKSTFLKTIVGAIPQLGGTYSIGDKVKVGYFDQHMAQYKSDKTVLDEYWDEFPNLTQTEVRGALGAFLFTQEDVFKPVNALSGGEKVRLELCKILKRRPNFLILDEPTNHMDIIGKETLEKMLMDYTGTVLFVSHDRYFVKKIASSVLVFDEGNVDYYPFGYEYYLEQAVKKTDEEEKSIVKEKSKKKKFTTPGKEKAKMEARIKKLEVLLQECDEKIAKLEEGLKSEEVVSDYVRLTELQEELTAQEELNMSYLEEWDELQDKLV</sequence>
<keyword evidence="2" id="KW-0547">Nucleotide-binding</keyword>
<dbReference type="InterPro" id="IPR003439">
    <property type="entry name" value="ABC_transporter-like_ATP-bd"/>
</dbReference>
<dbReference type="InterPro" id="IPR003593">
    <property type="entry name" value="AAA+_ATPase"/>
</dbReference>
<dbReference type="FunFam" id="3.40.50.300:FF:000011">
    <property type="entry name" value="Putative ABC transporter ATP-binding component"/>
    <property type="match status" value="1"/>
</dbReference>